<reference evidence="3" key="1">
    <citation type="submission" date="2011-05" db="EMBL/GenBank/DDBJ databases">
        <authorList>
            <person name="Richards S.R."/>
            <person name="Qu J."/>
            <person name="Jiang H."/>
            <person name="Jhangiani S.N."/>
            <person name="Agravi P."/>
            <person name="Goodspeed R."/>
            <person name="Gross S."/>
            <person name="Mandapat C."/>
            <person name="Jackson L."/>
            <person name="Mathew T."/>
            <person name="Pu L."/>
            <person name="Thornton R."/>
            <person name="Saada N."/>
            <person name="Wilczek-Boney K.B."/>
            <person name="Lee S."/>
            <person name="Kovar C."/>
            <person name="Wu Y."/>
            <person name="Scherer S.E."/>
            <person name="Worley K.C."/>
            <person name="Muzny D.M."/>
            <person name="Gibbs R."/>
        </authorList>
    </citation>
    <scope>NUCLEOTIDE SEQUENCE</scope>
    <source>
        <strain evidence="3">Brora</strain>
    </source>
</reference>
<dbReference type="GO" id="GO:1902936">
    <property type="term" value="F:phosphatidylinositol bisphosphate binding"/>
    <property type="evidence" value="ECO:0007669"/>
    <property type="project" value="TreeGrafter"/>
</dbReference>
<feature type="domain" description="CRAL-TRIO" evidence="1">
    <location>
        <begin position="158"/>
        <end position="303"/>
    </location>
</feature>
<name>T1IME0_STRMM</name>
<evidence type="ECO:0000259" key="1">
    <source>
        <dbReference type="PROSITE" id="PS50191"/>
    </source>
</evidence>
<proteinExistence type="predicted"/>
<dbReference type="EMBL" id="JH431029">
    <property type="status" value="NOT_ANNOTATED_CDS"/>
    <property type="molecule type" value="Genomic_DNA"/>
</dbReference>
<evidence type="ECO:0000313" key="2">
    <source>
        <dbReference type="EnsemblMetazoa" id="SMAR002141-PA"/>
    </source>
</evidence>
<reference evidence="2" key="2">
    <citation type="submission" date="2015-02" db="UniProtKB">
        <authorList>
            <consortium name="EnsemblMetazoa"/>
        </authorList>
    </citation>
    <scope>IDENTIFICATION</scope>
</reference>
<dbReference type="PhylomeDB" id="T1IME0"/>
<dbReference type="EnsemblMetazoa" id="SMAR002141-RA">
    <property type="protein sequence ID" value="SMAR002141-PA"/>
    <property type="gene ID" value="SMAR002141"/>
</dbReference>
<dbReference type="SUPFAM" id="SSF46938">
    <property type="entry name" value="CRAL/TRIO N-terminal domain"/>
    <property type="match status" value="1"/>
</dbReference>
<accession>T1IME0</accession>
<dbReference type="eggNOG" id="KOG1471">
    <property type="taxonomic scope" value="Eukaryota"/>
</dbReference>
<dbReference type="InterPro" id="IPR001251">
    <property type="entry name" value="CRAL-TRIO_dom"/>
</dbReference>
<evidence type="ECO:0000313" key="3">
    <source>
        <dbReference type="Proteomes" id="UP000014500"/>
    </source>
</evidence>
<dbReference type="PRINTS" id="PR00180">
    <property type="entry name" value="CRETINALDHBP"/>
</dbReference>
<dbReference type="SUPFAM" id="SSF52087">
    <property type="entry name" value="CRAL/TRIO domain"/>
    <property type="match status" value="2"/>
</dbReference>
<dbReference type="InterPro" id="IPR036273">
    <property type="entry name" value="CRAL/TRIO_N_dom_sf"/>
</dbReference>
<dbReference type="CDD" id="cd00170">
    <property type="entry name" value="SEC14"/>
    <property type="match status" value="1"/>
</dbReference>
<keyword evidence="3" id="KW-1185">Reference proteome</keyword>
<organism evidence="2 3">
    <name type="scientific">Strigamia maritima</name>
    <name type="common">European centipede</name>
    <name type="synonym">Geophilus maritimus</name>
    <dbReference type="NCBI Taxonomy" id="126957"/>
    <lineage>
        <taxon>Eukaryota</taxon>
        <taxon>Metazoa</taxon>
        <taxon>Ecdysozoa</taxon>
        <taxon>Arthropoda</taxon>
        <taxon>Myriapoda</taxon>
        <taxon>Chilopoda</taxon>
        <taxon>Pleurostigmophora</taxon>
        <taxon>Geophilomorpha</taxon>
        <taxon>Linotaeniidae</taxon>
        <taxon>Strigamia</taxon>
    </lineage>
</organism>
<protein>
    <recommendedName>
        <fullName evidence="1">CRAL-TRIO domain-containing protein</fullName>
    </recommendedName>
</protein>
<dbReference type="Proteomes" id="UP000014500">
    <property type="component" value="Unassembled WGS sequence"/>
</dbReference>
<dbReference type="Pfam" id="PF00650">
    <property type="entry name" value="CRAL_TRIO"/>
    <property type="match status" value="1"/>
</dbReference>
<dbReference type="InterPro" id="IPR036865">
    <property type="entry name" value="CRAL-TRIO_dom_sf"/>
</dbReference>
<dbReference type="PANTHER" id="PTHR10174">
    <property type="entry name" value="ALPHA-TOCOPHEROL TRANSFER PROTEIN-RELATED"/>
    <property type="match status" value="1"/>
</dbReference>
<dbReference type="AlphaFoldDB" id="T1IME0"/>
<dbReference type="Gene3D" id="3.40.525.10">
    <property type="entry name" value="CRAL-TRIO lipid binding domain"/>
    <property type="match status" value="2"/>
</dbReference>
<sequence length="303" mass="35851">MLFLIIKPFISDENRKRIHFHGYDMTSLHRHICADILEFGGAKPPMDNSEFVHEMLAKYEDFYEANTKYGYSVITDRIISNRDQLFKMFLLRRYSNELIFKSDSNADLMSEEEQELREKPECRDRDIQALRDMILARKFNTDRAFQLVKNYYKIRLRNPQLYKNYRPSALTSIFAHNLQTVLPDRDHFGRKVLIFNMGKWNPKHNSMDDVHRANEMCLEIAIEEEETQINGVVCIANMKDFGIHQARHYTPTYLKHFASLMQDVFPARFKAIHVVNENTIVHMLIVIFKPLLSIKIRKRSSGL</sequence>
<dbReference type="PROSITE" id="PS50191">
    <property type="entry name" value="CRAL_TRIO"/>
    <property type="match status" value="1"/>
</dbReference>
<dbReference type="OMA" id="HICADIL"/>
<dbReference type="STRING" id="126957.T1IME0"/>
<dbReference type="HOGENOM" id="CLU_919246_0_0_1"/>
<dbReference type="GO" id="GO:0016020">
    <property type="term" value="C:membrane"/>
    <property type="evidence" value="ECO:0007669"/>
    <property type="project" value="TreeGrafter"/>
</dbReference>
<dbReference type="PANTHER" id="PTHR10174:SF130">
    <property type="entry name" value="ALPHA-TOCOPHEROL TRANSFER PROTEIN-LIKE"/>
    <property type="match status" value="1"/>
</dbReference>